<protein>
    <recommendedName>
        <fullName evidence="1">PKD domain-containing protein</fullName>
    </recommendedName>
</protein>
<name>A0ABN1MTS9_9FLAO</name>
<dbReference type="Proteomes" id="UP001501126">
    <property type="component" value="Unassembled WGS sequence"/>
</dbReference>
<dbReference type="CDD" id="cd00146">
    <property type="entry name" value="PKD"/>
    <property type="match status" value="1"/>
</dbReference>
<gene>
    <name evidence="2" type="ORF">GCM10009118_30970</name>
</gene>
<keyword evidence="3" id="KW-1185">Reference proteome</keyword>
<dbReference type="SMART" id="SM00089">
    <property type="entry name" value="PKD"/>
    <property type="match status" value="3"/>
</dbReference>
<dbReference type="NCBIfam" id="TIGR04131">
    <property type="entry name" value="Bac_Flav_CTERM"/>
    <property type="match status" value="1"/>
</dbReference>
<dbReference type="Pfam" id="PF18911">
    <property type="entry name" value="PKD_4"/>
    <property type="match status" value="2"/>
</dbReference>
<dbReference type="InterPro" id="IPR022409">
    <property type="entry name" value="PKD/Chitinase_dom"/>
</dbReference>
<dbReference type="PROSITE" id="PS50093">
    <property type="entry name" value="PKD"/>
    <property type="match status" value="2"/>
</dbReference>
<dbReference type="SUPFAM" id="SSF49299">
    <property type="entry name" value="PKD domain"/>
    <property type="match status" value="2"/>
</dbReference>
<organism evidence="2 3">
    <name type="scientific">Wandonia haliotis</name>
    <dbReference type="NCBI Taxonomy" id="574963"/>
    <lineage>
        <taxon>Bacteria</taxon>
        <taxon>Pseudomonadati</taxon>
        <taxon>Bacteroidota</taxon>
        <taxon>Flavobacteriia</taxon>
        <taxon>Flavobacteriales</taxon>
        <taxon>Crocinitomicaceae</taxon>
        <taxon>Wandonia</taxon>
    </lineage>
</organism>
<feature type="domain" description="PKD" evidence="1">
    <location>
        <begin position="484"/>
        <end position="547"/>
    </location>
</feature>
<dbReference type="InterPro" id="IPR000601">
    <property type="entry name" value="PKD_dom"/>
</dbReference>
<dbReference type="Gene3D" id="2.60.120.260">
    <property type="entry name" value="Galactose-binding domain-like"/>
    <property type="match status" value="1"/>
</dbReference>
<proteinExistence type="predicted"/>
<accession>A0ABN1MTS9</accession>
<evidence type="ECO:0000313" key="2">
    <source>
        <dbReference type="EMBL" id="GAA0876687.1"/>
    </source>
</evidence>
<dbReference type="Gene3D" id="2.60.40.10">
    <property type="entry name" value="Immunoglobulins"/>
    <property type="match status" value="3"/>
</dbReference>
<dbReference type="InterPro" id="IPR026341">
    <property type="entry name" value="T9SS_type_B"/>
</dbReference>
<dbReference type="EMBL" id="BAAAFH010000022">
    <property type="protein sequence ID" value="GAA0876687.1"/>
    <property type="molecule type" value="Genomic_DNA"/>
</dbReference>
<dbReference type="InterPro" id="IPR035986">
    <property type="entry name" value="PKD_dom_sf"/>
</dbReference>
<evidence type="ECO:0000313" key="3">
    <source>
        <dbReference type="Proteomes" id="UP001501126"/>
    </source>
</evidence>
<comment type="caution">
    <text evidence="2">The sequence shown here is derived from an EMBL/GenBank/DDBJ whole genome shotgun (WGS) entry which is preliminary data.</text>
</comment>
<sequence length="745" mass="80496">MSLGNDTVICQGQQITLGTPNIYDSYLWNTGSRSSSITVLTSGTYSLTVQKLQGNVVQNGDFSGGNVGFQSDYIVGPGGTWGLLSDPGTFAVTSNSSLVHNNFSYCFDHTSGNSSGSMLVVNGSDVQNEVVWKQTVTISPNTDYQFSVWAASVVADNPGTLRFMINGVQVGAQLNLPWSTCNWQQFFVTWNSGVNTTAEIAIINQNTLDAGNDFALDDITFRPVCTSTDAINVTVEARPVVNLGPDQTICRGESVTFDAAQSNPATYQWNTGHVSSAIQTDTAGLYQVTVTSPNGCVASDNVNVAVEERPDAGSDAYVQFCNSSNQVDLVDHLASGITQDGSWSTQNPVLNGNLSANGILNLSSVSGDFDVIYVKQGTFCPNDTSHWQLSIAEQPVAGNDVSLHLCNSSDFNTSLFSLLDIVQPSQQGHWVVDPIVGGAFDTANDLLSPELIPEGNYTISYVLEAEGVCMNDTASLNLQISSVPVIQFSSDKTRGCEELTVSFVNETIASPNTTYSWQLSDGSQYTADNSFTHVFPVAGCYDVALTAVTDGLCVATGSVSNMICVDPLPVADFSYGPQQVYSDFPEVNFTNNSTLNYTNEWDFGDGQGNTQENPSHVYEQGVAADYTVTLVVVTDAGCSDTTTQVVEVREQLLFFVPNAFTPDEDKFNPVFRPVMTAGFDPNDYELTIYNRWGEIVFSSMNPSVGWDGNFGGNMCPDGLYLWTLKFGHEFKDNVFFYKGHVSLIR</sequence>
<dbReference type="Pfam" id="PF13585">
    <property type="entry name" value="CHU_C"/>
    <property type="match status" value="1"/>
</dbReference>
<evidence type="ECO:0000259" key="1">
    <source>
        <dbReference type="PROSITE" id="PS50093"/>
    </source>
</evidence>
<reference evidence="2 3" key="1">
    <citation type="journal article" date="2019" name="Int. J. Syst. Evol. Microbiol.">
        <title>The Global Catalogue of Microorganisms (GCM) 10K type strain sequencing project: providing services to taxonomists for standard genome sequencing and annotation.</title>
        <authorList>
            <consortium name="The Broad Institute Genomics Platform"/>
            <consortium name="The Broad Institute Genome Sequencing Center for Infectious Disease"/>
            <person name="Wu L."/>
            <person name="Ma J."/>
        </authorList>
    </citation>
    <scope>NUCLEOTIDE SEQUENCE [LARGE SCALE GENOMIC DNA]</scope>
    <source>
        <strain evidence="2 3">JCM 16083</strain>
    </source>
</reference>
<dbReference type="InterPro" id="IPR013783">
    <property type="entry name" value="Ig-like_fold"/>
</dbReference>
<feature type="domain" description="PKD" evidence="1">
    <location>
        <begin position="600"/>
        <end position="648"/>
    </location>
</feature>